<evidence type="ECO:0000256" key="4">
    <source>
        <dbReference type="PROSITE-ProRule" id="PRU00708"/>
    </source>
</evidence>
<dbReference type="eggNOG" id="KOG4197">
    <property type="taxonomic scope" value="Eukaryota"/>
</dbReference>
<feature type="repeat" description="PPR" evidence="4">
    <location>
        <begin position="936"/>
        <end position="970"/>
    </location>
</feature>
<dbReference type="FunFam" id="1.25.40.10:FF:003109">
    <property type="entry name" value="Putative pentatricopeptide repeat-containing protein"/>
    <property type="match status" value="1"/>
</dbReference>
<dbReference type="Pfam" id="PF13041">
    <property type="entry name" value="PPR_2"/>
    <property type="match status" value="2"/>
</dbReference>
<dbReference type="FunFam" id="1.25.40.10:FF:000073">
    <property type="entry name" value="Pentatricopeptide repeat-containing protein chloroplastic"/>
    <property type="match status" value="1"/>
</dbReference>
<dbReference type="FunFam" id="1.25.40.10:FF:000797">
    <property type="entry name" value="Pentatricopeptide repeat-containing protein chloroplastic"/>
    <property type="match status" value="1"/>
</dbReference>
<gene>
    <name evidence="5" type="ORF">ZEAMMB73_Zm00001d051576</name>
</gene>
<dbReference type="InterPro" id="IPR046960">
    <property type="entry name" value="PPR_At4g14850-like_plant"/>
</dbReference>
<dbReference type="AlphaFoldDB" id="K7U3H6"/>
<comment type="similarity">
    <text evidence="3">Belongs to the PPR family. PCMP-E subfamily.</text>
</comment>
<keyword evidence="2" id="KW-0809">Transit peptide</keyword>
<dbReference type="SMR" id="K7U3H6"/>
<dbReference type="Pfam" id="PF20431">
    <property type="entry name" value="E_motif"/>
    <property type="match status" value="1"/>
</dbReference>
<dbReference type="GO" id="GO:0005737">
    <property type="term" value="C:cytoplasm"/>
    <property type="evidence" value="ECO:0007669"/>
    <property type="project" value="UniProtKB-ARBA"/>
</dbReference>
<dbReference type="NCBIfam" id="TIGR00756">
    <property type="entry name" value="PPR"/>
    <property type="match status" value="3"/>
</dbReference>
<organism evidence="5">
    <name type="scientific">Zea mays</name>
    <name type="common">Maize</name>
    <dbReference type="NCBI Taxonomy" id="4577"/>
    <lineage>
        <taxon>Eukaryota</taxon>
        <taxon>Viridiplantae</taxon>
        <taxon>Streptophyta</taxon>
        <taxon>Embryophyta</taxon>
        <taxon>Tracheophyta</taxon>
        <taxon>Spermatophyta</taxon>
        <taxon>Magnoliopsida</taxon>
        <taxon>Liliopsida</taxon>
        <taxon>Poales</taxon>
        <taxon>Poaceae</taxon>
        <taxon>PACMAD clade</taxon>
        <taxon>Panicoideae</taxon>
        <taxon>Andropogonodae</taxon>
        <taxon>Andropogoneae</taxon>
        <taxon>Tripsacinae</taxon>
        <taxon>Zea</taxon>
    </lineage>
</organism>
<dbReference type="InterPro" id="IPR046848">
    <property type="entry name" value="E_motif"/>
</dbReference>
<dbReference type="FunFam" id="1.25.40.10:FF:003689">
    <property type="entry name" value="Putative pentatricopeptide repeat-containing protein"/>
    <property type="match status" value="1"/>
</dbReference>
<dbReference type="ExpressionAtlas" id="K7U3H6">
    <property type="expression patterns" value="baseline and differential"/>
</dbReference>
<dbReference type="GO" id="GO:0009451">
    <property type="term" value="P:RNA modification"/>
    <property type="evidence" value="ECO:0007669"/>
    <property type="project" value="InterPro"/>
</dbReference>
<dbReference type="PANTHER" id="PTHR24015">
    <property type="entry name" value="OS07G0578800 PROTEIN-RELATED"/>
    <property type="match status" value="1"/>
</dbReference>
<dbReference type="InterPro" id="IPR002885">
    <property type="entry name" value="PPR_rpt"/>
</dbReference>
<dbReference type="Gene3D" id="1.25.40.10">
    <property type="entry name" value="Tetratricopeptide repeat domain"/>
    <property type="match status" value="4"/>
</dbReference>
<dbReference type="GO" id="GO:0003723">
    <property type="term" value="F:RNA binding"/>
    <property type="evidence" value="ECO:0007669"/>
    <property type="project" value="InterPro"/>
</dbReference>
<dbReference type="STRING" id="4577.K7U3H6"/>
<dbReference type="InterPro" id="IPR011990">
    <property type="entry name" value="TPR-like_helical_dom_sf"/>
</dbReference>
<dbReference type="PaxDb" id="4577-GRMZM2G110483_P01"/>
<evidence type="ECO:0000256" key="1">
    <source>
        <dbReference type="ARBA" id="ARBA00022737"/>
    </source>
</evidence>
<protein>
    <submittedName>
        <fullName evidence="5">Putative pentatricopeptide repeat-containing protein</fullName>
    </submittedName>
</protein>
<dbReference type="PROSITE" id="PS51375">
    <property type="entry name" value="PPR"/>
    <property type="match status" value="2"/>
</dbReference>
<name>K7U3H6_MAIZE</name>
<accession>K7U3H6</accession>
<evidence type="ECO:0000313" key="5">
    <source>
        <dbReference type="EMBL" id="AQK54589.1"/>
    </source>
</evidence>
<evidence type="ECO:0000256" key="2">
    <source>
        <dbReference type="ARBA" id="ARBA00022946"/>
    </source>
</evidence>
<dbReference type="PANTHER" id="PTHR24015:SF2014">
    <property type="entry name" value="PENTATRICOPEPTIDE REPEAT-CONTAINING PROTEIN"/>
    <property type="match status" value="1"/>
</dbReference>
<keyword evidence="1" id="KW-0677">Repeat</keyword>
<feature type="repeat" description="PPR" evidence="4">
    <location>
        <begin position="734"/>
        <end position="768"/>
    </location>
</feature>
<dbReference type="InParanoid" id="K7U3H6"/>
<reference evidence="5" key="1">
    <citation type="submission" date="2015-12" db="EMBL/GenBank/DDBJ databases">
        <title>Update maize B73 reference genome by single molecule sequencing technologies.</title>
        <authorList>
            <consortium name="Maize Genome Sequencing Project"/>
            <person name="Ware D."/>
        </authorList>
    </citation>
    <scope>NUCLEOTIDE SEQUENCE</scope>
    <source>
        <tissue evidence="5">Seedling</tissue>
    </source>
</reference>
<dbReference type="Pfam" id="PF01535">
    <property type="entry name" value="PPR"/>
    <property type="match status" value="4"/>
</dbReference>
<evidence type="ECO:0000256" key="3">
    <source>
        <dbReference type="ARBA" id="ARBA00061659"/>
    </source>
</evidence>
<sequence length="1118" mass="119601">MAEVAARDFDSAAPVALNPRRHCGRRSGSEKQRRRRLTISKLLSCALDRFPYSYGHRLRVLLLARILRLRLHLIRLLILAPRIVAASGPSPAAVGLRFGHMFALLHLLAAWPGPMHGGRARGGRGEIEGGGGEGLAAEGAVAKGAGEGGGGLERAHGSIVLLLLLPLASALDRFPYSYGHRLRVLLLARILRLRLHLIGLLILAPRIVAASGPSPAAVGLRFGHMFALLHLLAAWPGPMHGGRARGGRGEIEGGGGEGLAAEGAVAKGAGEGGGGLERAHGSIVLLLLLPLASALDRFPYSYGHRLRVLLLARILRLRLHLIGLLILAPRIVAASGPSPAAVGLRFGHMFALLHLLAAWPGPMHGGRARGGRGEIEGGGGEGLTVEGAVAKGAGEGGGGLERAHETEHYSQNRKQSVLSCVHLLAGGPRGKAGGGSDGVTKRAAAPAPRWTTDNRRRQLADVGCFPAVASMQPLQKLLEAAAATSTPLAAAHLHANILRSGLLHSSHHLTAHVLACYPPGLARDLFDEIRSPTPRLANALLRAHIRARQWRAAILLGQRLRVRRDGFTLSLLLRACTALPSLTHGRAVHAAAVRSCTASEDAFVATAIVQMYSRCGDMAGAINAYGMLEKPDIVLRTSVVTGYEQNGMAEEALEFFARNVVGQGVLVTPVTLVSVMSAAAQLGHVRKGQACHAYVVRNSLSYDLALVNAVLGFYVKIGDLQASMRLFEGMTDRDVITWSCMIKGYVQHGDAHTGFRMYREMVKARVQPNSVTLVSVLQACALVVDAEEGKRLHRVAVSIGCELELGVATALVDMYMKCSCHEEAMRLFHRMPKKDVVAWAAVIGGLTQNELPGESLHSFKCMLLNDHVPDAVTMVKVLAACSEFGGNRLAICLHGYLVRNGFNNNAFVAAALLDLYSKCGDLDSAVRVFEGTTEKDIVVWGSMIAGYGAHGLGQEAVALYQRMIASSIQPNNVTFLSVLSACSHSGLVQEGIQIFDSMTQVFGVVPNAEHQSAMVDLLGRAGELQEAIRVIRDMDGRAVAHTWCALLAACRKHNNTKMSEVAAKNLLKLDPDHVGYYNLLTNLYAFDEKWENVKDTRDMVKGRDLRKVAGYSSVEVTN</sequence>
<dbReference type="HOGENOM" id="CLU_280811_0_0_1"/>
<proteinExistence type="inferred from homology"/>
<dbReference type="EMBL" id="CM000780">
    <property type="protein sequence ID" value="AQK54589.1"/>
    <property type="molecule type" value="Genomic_DNA"/>
</dbReference>